<gene>
    <name evidence="9" type="primary">LOC120253715</name>
</gene>
<dbReference type="Pfam" id="PF00931">
    <property type="entry name" value="NB-ARC"/>
    <property type="match status" value="1"/>
</dbReference>
<proteinExistence type="inferred from homology"/>
<feature type="domain" description="NB-ARC" evidence="6">
    <location>
        <begin position="153"/>
        <end position="323"/>
    </location>
</feature>
<dbReference type="InterPro" id="IPR036388">
    <property type="entry name" value="WH-like_DNA-bd_sf"/>
</dbReference>
<dbReference type="InterPro" id="IPR002182">
    <property type="entry name" value="NB-ARC"/>
</dbReference>
<keyword evidence="4" id="KW-0547">Nucleotide-binding</keyword>
<dbReference type="Gene3D" id="3.80.10.10">
    <property type="entry name" value="Ribonuclease Inhibitor"/>
    <property type="match status" value="3"/>
</dbReference>
<keyword evidence="2" id="KW-0677">Repeat</keyword>
<evidence type="ECO:0000313" key="8">
    <source>
        <dbReference type="Proteomes" id="UP001515500"/>
    </source>
</evidence>
<dbReference type="Pfam" id="PF23247">
    <property type="entry name" value="LRR_RPS2"/>
    <property type="match status" value="1"/>
</dbReference>
<dbReference type="GO" id="GO:0006952">
    <property type="term" value="P:defense response"/>
    <property type="evidence" value="ECO:0007669"/>
    <property type="project" value="UniProtKB-KW"/>
</dbReference>
<protein>
    <submittedName>
        <fullName evidence="9">Disease resistance protein At4g10780</fullName>
    </submittedName>
</protein>
<dbReference type="FunFam" id="1.10.8.430:FF:000003">
    <property type="entry name" value="Probable disease resistance protein At5g66910"/>
    <property type="match status" value="1"/>
</dbReference>
<dbReference type="InterPro" id="IPR032675">
    <property type="entry name" value="LRR_dom_sf"/>
</dbReference>
<name>A0AB40ATG9_DIOCR</name>
<dbReference type="AlphaFoldDB" id="A0AB40ATG9"/>
<dbReference type="InterPro" id="IPR042197">
    <property type="entry name" value="Apaf_helical"/>
</dbReference>
<dbReference type="PRINTS" id="PR00364">
    <property type="entry name" value="DISEASERSIST"/>
</dbReference>
<keyword evidence="5" id="KW-0175">Coiled coil</keyword>
<dbReference type="InterPro" id="IPR050905">
    <property type="entry name" value="Plant_NBS-LRR"/>
</dbReference>
<dbReference type="GeneID" id="120253715"/>
<dbReference type="FunFam" id="3.40.50.300:FF:001091">
    <property type="entry name" value="Probable disease resistance protein At1g61300"/>
    <property type="match status" value="1"/>
</dbReference>
<dbReference type="InterPro" id="IPR057135">
    <property type="entry name" value="At4g27190-like_LRR"/>
</dbReference>
<evidence type="ECO:0000256" key="4">
    <source>
        <dbReference type="ARBA" id="ARBA00022840"/>
    </source>
</evidence>
<comment type="similarity">
    <text evidence="1">Belongs to the disease resistance NB-LRR family.</text>
</comment>
<evidence type="ECO:0000259" key="6">
    <source>
        <dbReference type="Pfam" id="PF00931"/>
    </source>
</evidence>
<feature type="domain" description="Disease resistance protein At4g27190-like leucine-rich repeats" evidence="7">
    <location>
        <begin position="884"/>
        <end position="1006"/>
    </location>
</feature>
<dbReference type="Proteomes" id="UP001515500">
    <property type="component" value="Unplaced"/>
</dbReference>
<evidence type="ECO:0000256" key="3">
    <source>
        <dbReference type="ARBA" id="ARBA00022821"/>
    </source>
</evidence>
<dbReference type="GO" id="GO:0043531">
    <property type="term" value="F:ADP binding"/>
    <property type="evidence" value="ECO:0007669"/>
    <property type="project" value="InterPro"/>
</dbReference>
<keyword evidence="4" id="KW-0067">ATP-binding</keyword>
<evidence type="ECO:0000259" key="7">
    <source>
        <dbReference type="Pfam" id="PF23247"/>
    </source>
</evidence>
<feature type="coiled-coil region" evidence="5">
    <location>
        <begin position="19"/>
        <end position="46"/>
    </location>
</feature>
<evidence type="ECO:0000256" key="5">
    <source>
        <dbReference type="SAM" id="Coils"/>
    </source>
</evidence>
<dbReference type="RefSeq" id="XP_039117914.1">
    <property type="nucleotide sequence ID" value="XM_039261980.1"/>
</dbReference>
<dbReference type="InterPro" id="IPR027417">
    <property type="entry name" value="P-loop_NTPase"/>
</dbReference>
<dbReference type="PANTHER" id="PTHR33463">
    <property type="entry name" value="NB-ARC DOMAIN-CONTAINING PROTEIN-RELATED"/>
    <property type="match status" value="1"/>
</dbReference>
<accession>A0AB40ATG9</accession>
<sequence length="1040" mass="118400">MDIVNTYLWSAVQEKLNSITSTKDLLDEVERALQDLMDNYVLVDQELVANRHGMQLTPQVQRWHDKVQLHERQDTMNQLKVAYNNRGCLLGSCSLNLWANYKISQSLIKLYKEINNLKTEHDAFKEITETQPPRAVLEIATSVTLVGNTIKLNLEKVRGYLVDDDVSMVGIWGMGGVGKTTLLNEINNSLLGGDTNLGFKYVISLVVSKEPQFEKLQNEISKRLGLPSDSGKSDIFEFLKKKNFLLLLDDIWKRVDLPKDLGIPLPLRQSQNSENRGQRYKRKVIFTTRDDDVCAHMNAHKKIKVECLEGEEAWHLFKQFASEEIINSNVIIEQLARKVMKKCSGLPLALKVIGRATSNMKTPEEWRHMLRSLIKMDVRTVTGIEESLFHNLKVSYDNLAIDTLRQCFLCCAQWREGILIKVSDLIEHWIGCGLISDFGNMGEAFDEGYSLIAKLNEACLLEFFDIDERYVKLHDVIHNMALWIVFECGKKKNKCIVGASVNDLSQFLNWEAGNCEETELISYNGPFYGDSLPKFLSDQNIDEKGQVSVAATFPRYPNLKSLFMTGYCRCETREMMVINFYPHMPSLTHLNLLGAPITGLSKEIRFLVNLQYLNISLTSIRSLPPELEELKQLKYFFFRIPSFLTSEGKCVPIKADGLSALSRLPELQVLDLYGNTCLEAGDLRILMDRKRIKAISMDVESVEILRLLKDLPTWRINLENIHDMPTLQLCDLSYKRDGEGLMELHISDCGFEDLLINGSGVSLKQIKLSGLPKLKQISCPKEITRPTEAFRSGCFLKLTYVSISNCDSLRSLSWVLHLPCLCVLEVDKCLAMEELIDPAEMQQASSCLPNLQFLKIKQMPNLVSLCTCLLDFPVLSRLWLKFCPKLEQITRSTEAFPSGCFPKLTDVYISYCDLRSLSWVLHLPCLRILSVRNCSGMEGLIDLADQMQQASSGLPTFPRLQSLSISHMLNLLSLSTCSLDFPVLSMLTLKSCPKLKKIPFKSSIVNNKFEHVTVDKDLWESLEWEDTTIRSHLTKFLKAR</sequence>
<dbReference type="SUPFAM" id="SSF52058">
    <property type="entry name" value="L domain-like"/>
    <property type="match status" value="2"/>
</dbReference>
<dbReference type="SUPFAM" id="SSF52540">
    <property type="entry name" value="P-loop containing nucleoside triphosphate hydrolases"/>
    <property type="match status" value="1"/>
</dbReference>
<evidence type="ECO:0000256" key="1">
    <source>
        <dbReference type="ARBA" id="ARBA00008894"/>
    </source>
</evidence>
<evidence type="ECO:0000313" key="9">
    <source>
        <dbReference type="RefSeq" id="XP_039117914.1"/>
    </source>
</evidence>
<organism evidence="8 9">
    <name type="scientific">Dioscorea cayennensis subsp. rotundata</name>
    <name type="common">White Guinea yam</name>
    <name type="synonym">Dioscorea rotundata</name>
    <dbReference type="NCBI Taxonomy" id="55577"/>
    <lineage>
        <taxon>Eukaryota</taxon>
        <taxon>Viridiplantae</taxon>
        <taxon>Streptophyta</taxon>
        <taxon>Embryophyta</taxon>
        <taxon>Tracheophyta</taxon>
        <taxon>Spermatophyta</taxon>
        <taxon>Magnoliopsida</taxon>
        <taxon>Liliopsida</taxon>
        <taxon>Dioscoreales</taxon>
        <taxon>Dioscoreaceae</taxon>
        <taxon>Dioscorea</taxon>
    </lineage>
</organism>
<keyword evidence="3" id="KW-0611">Plant defense</keyword>
<dbReference type="Gene3D" id="1.10.10.10">
    <property type="entry name" value="Winged helix-like DNA-binding domain superfamily/Winged helix DNA-binding domain"/>
    <property type="match status" value="1"/>
</dbReference>
<reference evidence="9" key="1">
    <citation type="submission" date="2025-08" db="UniProtKB">
        <authorList>
            <consortium name="RefSeq"/>
        </authorList>
    </citation>
    <scope>IDENTIFICATION</scope>
</reference>
<evidence type="ECO:0000256" key="2">
    <source>
        <dbReference type="ARBA" id="ARBA00022737"/>
    </source>
</evidence>
<dbReference type="Gene3D" id="3.40.50.300">
    <property type="entry name" value="P-loop containing nucleotide triphosphate hydrolases"/>
    <property type="match status" value="1"/>
</dbReference>
<dbReference type="GO" id="GO:0005524">
    <property type="term" value="F:ATP binding"/>
    <property type="evidence" value="ECO:0007669"/>
    <property type="project" value="UniProtKB-KW"/>
</dbReference>
<keyword evidence="8" id="KW-1185">Reference proteome</keyword>
<dbReference type="Gene3D" id="1.10.8.430">
    <property type="entry name" value="Helical domain of apoptotic protease-activating factors"/>
    <property type="match status" value="1"/>
</dbReference>